<feature type="compositionally biased region" description="Polar residues" evidence="1">
    <location>
        <begin position="59"/>
        <end position="84"/>
    </location>
</feature>
<evidence type="ECO:0000256" key="1">
    <source>
        <dbReference type="SAM" id="MobiDB-lite"/>
    </source>
</evidence>
<dbReference type="EMBL" id="CAJFCW020000004">
    <property type="protein sequence ID" value="CAG9115372.1"/>
    <property type="molecule type" value="Genomic_DNA"/>
</dbReference>
<name>A0A811L0P5_9BILA</name>
<dbReference type="Proteomes" id="UP000614601">
    <property type="component" value="Unassembled WGS sequence"/>
</dbReference>
<protein>
    <submittedName>
        <fullName evidence="2">Uncharacterized protein</fullName>
    </submittedName>
</protein>
<dbReference type="AlphaFoldDB" id="A0A811L0P5"/>
<proteinExistence type="predicted"/>
<organism evidence="2 3">
    <name type="scientific">Bursaphelenchus okinawaensis</name>
    <dbReference type="NCBI Taxonomy" id="465554"/>
    <lineage>
        <taxon>Eukaryota</taxon>
        <taxon>Metazoa</taxon>
        <taxon>Ecdysozoa</taxon>
        <taxon>Nematoda</taxon>
        <taxon>Chromadorea</taxon>
        <taxon>Rhabditida</taxon>
        <taxon>Tylenchina</taxon>
        <taxon>Tylenchomorpha</taxon>
        <taxon>Aphelenchoidea</taxon>
        <taxon>Aphelenchoididae</taxon>
        <taxon>Bursaphelenchus</taxon>
    </lineage>
</organism>
<gene>
    <name evidence="2" type="ORF">BOKJ2_LOCUS9590</name>
</gene>
<feature type="compositionally biased region" description="Basic and acidic residues" evidence="1">
    <location>
        <begin position="1"/>
        <end position="10"/>
    </location>
</feature>
<reference evidence="2" key="1">
    <citation type="submission" date="2020-09" db="EMBL/GenBank/DDBJ databases">
        <authorList>
            <person name="Kikuchi T."/>
        </authorList>
    </citation>
    <scope>NUCLEOTIDE SEQUENCE</scope>
    <source>
        <strain evidence="2">SH1</strain>
    </source>
</reference>
<dbReference type="Proteomes" id="UP000783686">
    <property type="component" value="Unassembled WGS sequence"/>
</dbReference>
<comment type="caution">
    <text evidence="2">The sequence shown here is derived from an EMBL/GenBank/DDBJ whole genome shotgun (WGS) entry which is preliminary data.</text>
</comment>
<feature type="region of interest" description="Disordered" evidence="1">
    <location>
        <begin position="1"/>
        <end position="84"/>
    </location>
</feature>
<dbReference type="EMBL" id="CAJFDH010000004">
    <property type="protein sequence ID" value="CAD5221728.1"/>
    <property type="molecule type" value="Genomic_DNA"/>
</dbReference>
<sequence length="120" mass="13126">MLANEAKEPLLRQPVVPIPTSTLPSGSSEKDDAFQSNGQNTSKKAQIPRRASGSAKKYQMQTSLRSNGSANSHLSETQSAPSSPLQFLKRICLCGRRDPSQMNMEQLQKAQERAKKVGQV</sequence>
<accession>A0A811L0P5</accession>
<feature type="compositionally biased region" description="Polar residues" evidence="1">
    <location>
        <begin position="34"/>
        <end position="44"/>
    </location>
</feature>
<evidence type="ECO:0000313" key="3">
    <source>
        <dbReference type="Proteomes" id="UP000614601"/>
    </source>
</evidence>
<evidence type="ECO:0000313" key="2">
    <source>
        <dbReference type="EMBL" id="CAD5221728.1"/>
    </source>
</evidence>
<keyword evidence="3" id="KW-1185">Reference proteome</keyword>
<dbReference type="OrthoDB" id="5849362at2759"/>